<dbReference type="InterPro" id="IPR036890">
    <property type="entry name" value="HATPase_C_sf"/>
</dbReference>
<dbReference type="GO" id="GO:0140664">
    <property type="term" value="F:ATP-dependent DNA damage sensor activity"/>
    <property type="evidence" value="ECO:0007669"/>
    <property type="project" value="InterPro"/>
</dbReference>
<dbReference type="CDD" id="cd16926">
    <property type="entry name" value="HATPase_MutL-MLH-PMS-like"/>
    <property type="match status" value="1"/>
</dbReference>
<dbReference type="GO" id="GO:0016887">
    <property type="term" value="F:ATP hydrolysis activity"/>
    <property type="evidence" value="ECO:0007669"/>
    <property type="project" value="InterPro"/>
</dbReference>
<protein>
    <recommendedName>
        <fullName evidence="4">DNA mismatch repair protein MutL</fullName>
    </recommendedName>
</protein>
<dbReference type="STRING" id="1120996.SAMN02746066_01121"/>
<gene>
    <name evidence="4" type="primary">mutL</name>
    <name evidence="7" type="ORF">SAMN02746066_01121</name>
</gene>
<dbReference type="Gene3D" id="3.30.1540.20">
    <property type="entry name" value="MutL, C-terminal domain, dimerisation subdomain"/>
    <property type="match status" value="1"/>
</dbReference>
<feature type="domain" description="DNA mismatch repair protein S5" evidence="6">
    <location>
        <begin position="209"/>
        <end position="327"/>
    </location>
</feature>
<dbReference type="AlphaFoldDB" id="A0A1M7GV76"/>
<dbReference type="HAMAP" id="MF_00149">
    <property type="entry name" value="DNA_mis_repair"/>
    <property type="match status" value="1"/>
</dbReference>
<dbReference type="InterPro" id="IPR014790">
    <property type="entry name" value="MutL_C"/>
</dbReference>
<dbReference type="Gene3D" id="3.30.230.10">
    <property type="match status" value="1"/>
</dbReference>
<keyword evidence="8" id="KW-1185">Reference proteome</keyword>
<feature type="domain" description="MutL C-terminal dimerisation" evidence="5">
    <location>
        <begin position="536"/>
        <end position="678"/>
    </location>
</feature>
<reference evidence="7 8" key="1">
    <citation type="submission" date="2016-11" db="EMBL/GenBank/DDBJ databases">
        <authorList>
            <person name="Jaros S."/>
            <person name="Januszkiewicz K."/>
            <person name="Wedrychowicz H."/>
        </authorList>
    </citation>
    <scope>NUCLEOTIDE SEQUENCE [LARGE SCALE GENOMIC DNA]</scope>
    <source>
        <strain evidence="7 8">DSM 15930</strain>
    </source>
</reference>
<dbReference type="FunFam" id="3.30.565.10:FF:000003">
    <property type="entry name" value="DNA mismatch repair endonuclease MutL"/>
    <property type="match status" value="1"/>
</dbReference>
<evidence type="ECO:0000259" key="6">
    <source>
        <dbReference type="SMART" id="SM01340"/>
    </source>
</evidence>
<organism evidence="7 8">
    <name type="scientific">Anaerosporobacter mobilis DSM 15930</name>
    <dbReference type="NCBI Taxonomy" id="1120996"/>
    <lineage>
        <taxon>Bacteria</taxon>
        <taxon>Bacillati</taxon>
        <taxon>Bacillota</taxon>
        <taxon>Clostridia</taxon>
        <taxon>Lachnospirales</taxon>
        <taxon>Lachnospiraceae</taxon>
        <taxon>Anaerosporobacter</taxon>
    </lineage>
</organism>
<comment type="function">
    <text evidence="4">This protein is involved in the repair of mismatches in DNA. It is required for dam-dependent methyl-directed DNA mismatch repair. May act as a 'molecular matchmaker', a protein that promotes the formation of a stable complex between two or more DNA-binding proteins in an ATP-dependent manner without itself being part of a final effector complex.</text>
</comment>
<proteinExistence type="inferred from homology"/>
<dbReference type="SMART" id="SM00853">
    <property type="entry name" value="MutL_C"/>
    <property type="match status" value="1"/>
</dbReference>
<keyword evidence="3 4" id="KW-0234">DNA repair</keyword>
<evidence type="ECO:0000256" key="2">
    <source>
        <dbReference type="ARBA" id="ARBA00022763"/>
    </source>
</evidence>
<evidence type="ECO:0000313" key="8">
    <source>
        <dbReference type="Proteomes" id="UP000184038"/>
    </source>
</evidence>
<dbReference type="Gene3D" id="3.30.565.10">
    <property type="entry name" value="Histidine kinase-like ATPase, C-terminal domain"/>
    <property type="match status" value="1"/>
</dbReference>
<dbReference type="SMART" id="SM01340">
    <property type="entry name" value="DNA_mis_repair"/>
    <property type="match status" value="1"/>
</dbReference>
<evidence type="ECO:0000256" key="4">
    <source>
        <dbReference type="HAMAP-Rule" id="MF_00149"/>
    </source>
</evidence>
<dbReference type="RefSeq" id="WP_073284301.1">
    <property type="nucleotide sequence ID" value="NZ_FRCP01000007.1"/>
</dbReference>
<dbReference type="InterPro" id="IPR002099">
    <property type="entry name" value="MutL/Mlh/PMS"/>
</dbReference>
<dbReference type="GO" id="GO:0005524">
    <property type="term" value="F:ATP binding"/>
    <property type="evidence" value="ECO:0007669"/>
    <property type="project" value="InterPro"/>
</dbReference>
<dbReference type="GO" id="GO:0030983">
    <property type="term" value="F:mismatched DNA binding"/>
    <property type="evidence" value="ECO:0007669"/>
    <property type="project" value="InterPro"/>
</dbReference>
<dbReference type="InterPro" id="IPR037198">
    <property type="entry name" value="MutL_C_sf"/>
</dbReference>
<dbReference type="Pfam" id="PF08676">
    <property type="entry name" value="MutL_C"/>
    <property type="match status" value="1"/>
</dbReference>
<dbReference type="EMBL" id="FRCP01000007">
    <property type="protein sequence ID" value="SHM19777.1"/>
    <property type="molecule type" value="Genomic_DNA"/>
</dbReference>
<dbReference type="InterPro" id="IPR042121">
    <property type="entry name" value="MutL_C_regsub"/>
</dbReference>
<comment type="similarity">
    <text evidence="1 4">Belongs to the DNA mismatch repair MutL/HexB family.</text>
</comment>
<dbReference type="OrthoDB" id="9763467at2"/>
<dbReference type="NCBIfam" id="TIGR00585">
    <property type="entry name" value="mutl"/>
    <property type="match status" value="1"/>
</dbReference>
<dbReference type="InterPro" id="IPR013507">
    <property type="entry name" value="DNA_mismatch_S5_2-like"/>
</dbReference>
<evidence type="ECO:0000313" key="7">
    <source>
        <dbReference type="EMBL" id="SHM19777.1"/>
    </source>
</evidence>
<dbReference type="PROSITE" id="PS00058">
    <property type="entry name" value="DNA_MISMATCH_REPAIR_1"/>
    <property type="match status" value="1"/>
</dbReference>
<dbReference type="Pfam" id="PF01119">
    <property type="entry name" value="DNA_mis_repair"/>
    <property type="match status" value="1"/>
</dbReference>
<evidence type="ECO:0000256" key="3">
    <source>
        <dbReference type="ARBA" id="ARBA00023204"/>
    </source>
</evidence>
<dbReference type="PANTHER" id="PTHR10073">
    <property type="entry name" value="DNA MISMATCH REPAIR PROTEIN MLH, PMS, MUTL"/>
    <property type="match status" value="1"/>
</dbReference>
<accession>A0A1M7GV76</accession>
<dbReference type="Gene3D" id="3.30.1370.100">
    <property type="entry name" value="MutL, C-terminal domain, regulatory subdomain"/>
    <property type="match status" value="1"/>
</dbReference>
<dbReference type="CDD" id="cd00782">
    <property type="entry name" value="MutL_Trans"/>
    <property type="match status" value="1"/>
</dbReference>
<evidence type="ECO:0000259" key="5">
    <source>
        <dbReference type="SMART" id="SM00853"/>
    </source>
</evidence>
<dbReference type="GO" id="GO:0006298">
    <property type="term" value="P:mismatch repair"/>
    <property type="evidence" value="ECO:0007669"/>
    <property type="project" value="UniProtKB-UniRule"/>
</dbReference>
<dbReference type="Proteomes" id="UP000184038">
    <property type="component" value="Unassembled WGS sequence"/>
</dbReference>
<dbReference type="InterPro" id="IPR020667">
    <property type="entry name" value="DNA_mismatch_repair_MutL"/>
</dbReference>
<evidence type="ECO:0000256" key="1">
    <source>
        <dbReference type="ARBA" id="ARBA00006082"/>
    </source>
</evidence>
<dbReference type="Pfam" id="PF13589">
    <property type="entry name" value="HATPase_c_3"/>
    <property type="match status" value="1"/>
</dbReference>
<dbReference type="InterPro" id="IPR014721">
    <property type="entry name" value="Ribsml_uS5_D2-typ_fold_subgr"/>
</dbReference>
<sequence length="722" mass="81651">MAKIELLDQNTINQIAAGEVIERPAAVVKELIENAIDAKANAITVEIKEGGISFIRITDNGGGIARDDIKVAFLRHSTSKIRSALDLLHVSSLGFRGEALSSIAAIAQVELVTKTPGELTGIRYVIEGGVEKTMEEIGCPEGTTFLIRNLFYNTPARRKFLKSATTEASYIGDIIERIAVSHPNISFKFMSNNQVKLHTSGNGNLKDIVYNIYGREIASNVVEVNGSSENVDVYGYIGKPIISRGNRNYENYYINGRYVKSGIITKAIEEAYKSYTMSHRYPFTAIHLTIPGEFIDVNVHPTKMEIRFRNNDEVYGMVYHSIKDILAGKELIPAVTLVEEKEKAKRIENVPEPFEKKRLQEMKPSFIKDKKDPIIESSRTIDDESALIHDNSRLKDNNSGRINEYSTKVDSKSSEYTTRVENRLINPTDYSTKVEIGKTALVKATEIGKFDTIIKHPHEAIAENLKSALRETPDYQVTSNRSNDNNTDKHDIEFGTENLDNNSEYEMEQLAEKKAEQISLFEEKMISEEARSKHRIIGQLFNTYWIVEYEDKMFMIDQHAAHEKVLYEKLLASYKNKEIASQMLQPPIILSLSMREEEALKKQMPILQEIGFEIEHFGGKEYSVRAIPNNLLGIAEKDYLIELIDSLVEESHTNLVESILEKAASMSCKAAVKGNNRLSVEEANALIDQLLLLENPYHCPHGRPTIISMSKYEIEKKFKRIV</sequence>
<dbReference type="InterPro" id="IPR020568">
    <property type="entry name" value="Ribosomal_Su5_D2-typ_SF"/>
</dbReference>
<dbReference type="SUPFAM" id="SSF118116">
    <property type="entry name" value="DNA mismatch repair protein MutL"/>
    <property type="match status" value="1"/>
</dbReference>
<dbReference type="InterPro" id="IPR038973">
    <property type="entry name" value="MutL/Mlh/Pms-like"/>
</dbReference>
<dbReference type="SUPFAM" id="SSF55874">
    <property type="entry name" value="ATPase domain of HSP90 chaperone/DNA topoisomerase II/histidine kinase"/>
    <property type="match status" value="1"/>
</dbReference>
<name>A0A1M7GV76_9FIRM</name>
<dbReference type="InterPro" id="IPR014762">
    <property type="entry name" value="DNA_mismatch_repair_CS"/>
</dbReference>
<dbReference type="GO" id="GO:0032300">
    <property type="term" value="C:mismatch repair complex"/>
    <property type="evidence" value="ECO:0007669"/>
    <property type="project" value="InterPro"/>
</dbReference>
<dbReference type="PANTHER" id="PTHR10073:SF12">
    <property type="entry name" value="DNA MISMATCH REPAIR PROTEIN MLH1"/>
    <property type="match status" value="1"/>
</dbReference>
<keyword evidence="2 4" id="KW-0227">DNA damage</keyword>
<dbReference type="SUPFAM" id="SSF54211">
    <property type="entry name" value="Ribosomal protein S5 domain 2-like"/>
    <property type="match status" value="1"/>
</dbReference>
<dbReference type="InterPro" id="IPR042120">
    <property type="entry name" value="MutL_C_dimsub"/>
</dbReference>